<protein>
    <recommendedName>
        <fullName evidence="5">Centrosomin N-terminal motif 1 domain-containing protein</fullName>
    </recommendedName>
</protein>
<evidence type="ECO:0000256" key="3">
    <source>
        <dbReference type="SAM" id="Coils"/>
    </source>
</evidence>
<comment type="subcellular location">
    <subcellularLocation>
        <location evidence="1">Cytoplasm</location>
    </subcellularLocation>
</comment>
<dbReference type="Proteomes" id="UP001159405">
    <property type="component" value="Unassembled WGS sequence"/>
</dbReference>
<name>A0ABN8Q3A3_9CNID</name>
<comment type="caution">
    <text evidence="6">The sequence shown here is derived from an EMBL/GenBank/DDBJ whole genome shotgun (WGS) entry which is preliminary data.</text>
</comment>
<dbReference type="EMBL" id="CALNXK010000104">
    <property type="protein sequence ID" value="CAH3156355.1"/>
    <property type="molecule type" value="Genomic_DNA"/>
</dbReference>
<dbReference type="InterPro" id="IPR012943">
    <property type="entry name" value="Cnn_1N"/>
</dbReference>
<evidence type="ECO:0000313" key="6">
    <source>
        <dbReference type="EMBL" id="CAH3156355.1"/>
    </source>
</evidence>
<reference evidence="6 7" key="1">
    <citation type="submission" date="2022-05" db="EMBL/GenBank/DDBJ databases">
        <authorList>
            <consortium name="Genoscope - CEA"/>
            <person name="William W."/>
        </authorList>
    </citation>
    <scope>NUCLEOTIDE SEQUENCE [LARGE SCALE GENOMIC DNA]</scope>
</reference>
<feature type="domain" description="Centrosomin N-terminal motif 1" evidence="5">
    <location>
        <begin position="20"/>
        <end position="83"/>
    </location>
</feature>
<keyword evidence="7" id="KW-1185">Reference proteome</keyword>
<keyword evidence="2" id="KW-0963">Cytoplasm</keyword>
<sequence>MLSYKSVEQLEALSPSTSHTIKDHETLIQELKKENFDLKLRLYMEQKEKERVTEDFKQKIIILESDLTEALDELSDALEREKDAEACLESSMLREKALMNNARRVEETVREQENEIKFLTLSKPREKASERPLTSDAETMTDFPFYMERAVDVGDYGADNQRPYSDIDLKDSAGSPSALQTENRPEGVDLLHSTGTLLRKKNEIIREAKRRRTARSKKGQRRDVSRRYNLDPDYPDKTRERGEKKSFFSKLCCCVKQQGAEYEVDDELGKTRVRYHR</sequence>
<accession>A0ABN8Q3A3</accession>
<gene>
    <name evidence="6" type="ORF">PLOB_00001771</name>
</gene>
<feature type="region of interest" description="Disordered" evidence="4">
    <location>
        <begin position="206"/>
        <end position="244"/>
    </location>
</feature>
<proteinExistence type="predicted"/>
<feature type="region of interest" description="Disordered" evidence="4">
    <location>
        <begin position="162"/>
        <end position="187"/>
    </location>
</feature>
<evidence type="ECO:0000256" key="2">
    <source>
        <dbReference type="ARBA" id="ARBA00022490"/>
    </source>
</evidence>
<evidence type="ECO:0000256" key="1">
    <source>
        <dbReference type="ARBA" id="ARBA00004496"/>
    </source>
</evidence>
<evidence type="ECO:0000259" key="5">
    <source>
        <dbReference type="Pfam" id="PF07989"/>
    </source>
</evidence>
<feature type="coiled-coil region" evidence="3">
    <location>
        <begin position="21"/>
        <end position="122"/>
    </location>
</feature>
<organism evidence="6 7">
    <name type="scientific">Porites lobata</name>
    <dbReference type="NCBI Taxonomy" id="104759"/>
    <lineage>
        <taxon>Eukaryota</taxon>
        <taxon>Metazoa</taxon>
        <taxon>Cnidaria</taxon>
        <taxon>Anthozoa</taxon>
        <taxon>Hexacorallia</taxon>
        <taxon>Scleractinia</taxon>
        <taxon>Fungiina</taxon>
        <taxon>Poritidae</taxon>
        <taxon>Porites</taxon>
    </lineage>
</organism>
<feature type="compositionally biased region" description="Basic residues" evidence="4">
    <location>
        <begin position="208"/>
        <end position="220"/>
    </location>
</feature>
<dbReference type="Pfam" id="PF07989">
    <property type="entry name" value="Cnn_1N"/>
    <property type="match status" value="1"/>
</dbReference>
<evidence type="ECO:0000256" key="4">
    <source>
        <dbReference type="SAM" id="MobiDB-lite"/>
    </source>
</evidence>
<keyword evidence="3" id="KW-0175">Coiled coil</keyword>
<evidence type="ECO:0000313" key="7">
    <source>
        <dbReference type="Proteomes" id="UP001159405"/>
    </source>
</evidence>
<feature type="compositionally biased region" description="Basic and acidic residues" evidence="4">
    <location>
        <begin position="221"/>
        <end position="244"/>
    </location>
</feature>